<dbReference type="Pfam" id="PF08241">
    <property type="entry name" value="Methyltransf_11"/>
    <property type="match status" value="1"/>
</dbReference>
<sequence>MSQHSSGDLLADRRYVYAEACLAEGDAAGAAEMAEQVIERAPGYAPAWLLLGRARECLHAVTGAEETLRGALAAFETARRLDPEDRIGAGLHGARLAPGFGGTLGGGKAALSQAYVRALFDGYAGRFERHLVDGLGYCGPQLLRGALDALPEVPGRFADALDLGCGTGLMGLALRDRVGQLAGVDLSPAMLRLARAKGCYDRLAEGDLATFLEAEPEASADLCLAADVFIYLADLAPALAGIARVLRPGGWAAFSVQSHDGAGVRLGEDGRYAHADGHVAEGAEEAGLSVRLCTPAAIRRERGRDVPGRIFVLRKIEL</sequence>
<dbReference type="Pfam" id="PF14559">
    <property type="entry name" value="TPR_19"/>
    <property type="match status" value="1"/>
</dbReference>
<proteinExistence type="predicted"/>
<feature type="domain" description="Methyltransferase type 11" evidence="1">
    <location>
        <begin position="161"/>
        <end position="254"/>
    </location>
</feature>
<accession>A0A509E967</accession>
<organism evidence="2 3">
    <name type="scientific">Methylobacterium symbioticum</name>
    <dbReference type="NCBI Taxonomy" id="2584084"/>
    <lineage>
        <taxon>Bacteria</taxon>
        <taxon>Pseudomonadati</taxon>
        <taxon>Pseudomonadota</taxon>
        <taxon>Alphaproteobacteria</taxon>
        <taxon>Hyphomicrobiales</taxon>
        <taxon>Methylobacteriaceae</taxon>
        <taxon>Methylobacterium</taxon>
    </lineage>
</organism>
<dbReference type="RefSeq" id="WP_142582257.1">
    <property type="nucleotide sequence ID" value="NZ_CABFPH010000011.1"/>
</dbReference>
<evidence type="ECO:0000259" key="1">
    <source>
        <dbReference type="Pfam" id="PF08241"/>
    </source>
</evidence>
<keyword evidence="3" id="KW-1185">Reference proteome</keyword>
<evidence type="ECO:0000313" key="3">
    <source>
        <dbReference type="Proteomes" id="UP000410984"/>
    </source>
</evidence>
<keyword evidence="2" id="KW-0489">Methyltransferase</keyword>
<dbReference type="OrthoDB" id="465636at2"/>
<dbReference type="InterPro" id="IPR011990">
    <property type="entry name" value="TPR-like_helical_dom_sf"/>
</dbReference>
<dbReference type="PANTHER" id="PTHR43861:SF1">
    <property type="entry name" value="TRANS-ACONITATE 2-METHYLTRANSFERASE"/>
    <property type="match status" value="1"/>
</dbReference>
<dbReference type="GO" id="GO:0008757">
    <property type="term" value="F:S-adenosylmethionine-dependent methyltransferase activity"/>
    <property type="evidence" value="ECO:0007669"/>
    <property type="project" value="InterPro"/>
</dbReference>
<keyword evidence="2" id="KW-0808">Transferase</keyword>
<dbReference type="CDD" id="cd02440">
    <property type="entry name" value="AdoMet_MTases"/>
    <property type="match status" value="1"/>
</dbReference>
<dbReference type="SUPFAM" id="SSF53335">
    <property type="entry name" value="S-adenosyl-L-methionine-dependent methyltransferases"/>
    <property type="match status" value="1"/>
</dbReference>
<protein>
    <submittedName>
        <fullName evidence="2">Malonyl-[acyl-carrier protein] O-methyltransferase</fullName>
        <ecNumber evidence="2">2.1.1.197</ecNumber>
    </submittedName>
</protein>
<gene>
    <name evidence="2" type="primary">bioC_2</name>
    <name evidence="2" type="ORF">MET9862_01265</name>
</gene>
<dbReference type="InterPro" id="IPR029063">
    <property type="entry name" value="SAM-dependent_MTases_sf"/>
</dbReference>
<name>A0A509E967_9HYPH</name>
<evidence type="ECO:0000313" key="2">
    <source>
        <dbReference type="EMBL" id="VUD70692.1"/>
    </source>
</evidence>
<dbReference type="InterPro" id="IPR013216">
    <property type="entry name" value="Methyltransf_11"/>
</dbReference>
<dbReference type="AlphaFoldDB" id="A0A509E967"/>
<dbReference type="Proteomes" id="UP000410984">
    <property type="component" value="Unassembled WGS sequence"/>
</dbReference>
<dbReference type="SUPFAM" id="SSF48452">
    <property type="entry name" value="TPR-like"/>
    <property type="match status" value="1"/>
</dbReference>
<dbReference type="Gene3D" id="3.40.50.150">
    <property type="entry name" value="Vaccinia Virus protein VP39"/>
    <property type="match status" value="1"/>
</dbReference>
<reference evidence="2 3" key="1">
    <citation type="submission" date="2019-06" db="EMBL/GenBank/DDBJ databases">
        <authorList>
            <person name="Rodrigo-Torres L."/>
            <person name="Arahal R. D."/>
            <person name="Lucena T."/>
        </authorList>
    </citation>
    <scope>NUCLEOTIDE SEQUENCE [LARGE SCALE GENOMIC DNA]</scope>
    <source>
        <strain evidence="2 3">SB0023/3</strain>
    </source>
</reference>
<dbReference type="EC" id="2.1.1.197" evidence="2"/>
<dbReference type="GO" id="GO:0102130">
    <property type="term" value="F:malonyl-CoA methyltransferase activity"/>
    <property type="evidence" value="ECO:0007669"/>
    <property type="project" value="UniProtKB-EC"/>
</dbReference>
<dbReference type="Gene3D" id="1.25.40.10">
    <property type="entry name" value="Tetratricopeptide repeat domain"/>
    <property type="match status" value="1"/>
</dbReference>
<dbReference type="GO" id="GO:0032259">
    <property type="term" value="P:methylation"/>
    <property type="evidence" value="ECO:0007669"/>
    <property type="project" value="UniProtKB-KW"/>
</dbReference>
<dbReference type="PANTHER" id="PTHR43861">
    <property type="entry name" value="TRANS-ACONITATE 2-METHYLTRANSFERASE-RELATED"/>
    <property type="match status" value="1"/>
</dbReference>
<dbReference type="EMBL" id="CABFPH010000011">
    <property type="protein sequence ID" value="VUD70692.1"/>
    <property type="molecule type" value="Genomic_DNA"/>
</dbReference>